<keyword evidence="2 4" id="KW-0472">Membrane</keyword>
<dbReference type="GO" id="GO:0009279">
    <property type="term" value="C:cell outer membrane"/>
    <property type="evidence" value="ECO:0007669"/>
    <property type="project" value="UniProtKB-SubCell"/>
</dbReference>
<evidence type="ECO:0000256" key="6">
    <source>
        <dbReference type="SAM" id="SignalP"/>
    </source>
</evidence>
<dbReference type="InterPro" id="IPR000531">
    <property type="entry name" value="Beta-barrel_TonB"/>
</dbReference>
<feature type="signal peptide" evidence="6">
    <location>
        <begin position="1"/>
        <end position="24"/>
    </location>
</feature>
<organism evidence="9 10">
    <name type="scientific">Glacieibacterium frigidum</name>
    <dbReference type="NCBI Taxonomy" id="2593303"/>
    <lineage>
        <taxon>Bacteria</taxon>
        <taxon>Pseudomonadati</taxon>
        <taxon>Pseudomonadota</taxon>
        <taxon>Alphaproteobacteria</taxon>
        <taxon>Sphingomonadales</taxon>
        <taxon>Sphingosinicellaceae</taxon>
        <taxon>Glacieibacterium</taxon>
    </lineage>
</organism>
<evidence type="ECO:0000256" key="2">
    <source>
        <dbReference type="ARBA" id="ARBA00023136"/>
    </source>
</evidence>
<protein>
    <submittedName>
        <fullName evidence="9">TonB-dependent receptor</fullName>
    </submittedName>
</protein>
<evidence type="ECO:0000256" key="4">
    <source>
        <dbReference type="RuleBase" id="RU003357"/>
    </source>
</evidence>
<evidence type="ECO:0000256" key="1">
    <source>
        <dbReference type="ARBA" id="ARBA00004442"/>
    </source>
</evidence>
<dbReference type="PANTHER" id="PTHR40980">
    <property type="entry name" value="PLUG DOMAIN-CONTAINING PROTEIN"/>
    <property type="match status" value="1"/>
</dbReference>
<comment type="caution">
    <text evidence="9">The sequence shown here is derived from an EMBL/GenBank/DDBJ whole genome shotgun (WGS) entry which is preliminary data.</text>
</comment>
<dbReference type="InterPro" id="IPR010104">
    <property type="entry name" value="TonB_rcpt_bac"/>
</dbReference>
<dbReference type="Pfam" id="PF00593">
    <property type="entry name" value="TonB_dep_Rec_b-barrel"/>
    <property type="match status" value="1"/>
</dbReference>
<dbReference type="OrthoDB" id="5476657at2"/>
<dbReference type="InterPro" id="IPR012910">
    <property type="entry name" value="Plug_dom"/>
</dbReference>
<dbReference type="RefSeq" id="WP_144335192.1">
    <property type="nucleotide sequence ID" value="NZ_VJWA01000002.1"/>
</dbReference>
<evidence type="ECO:0000313" key="9">
    <source>
        <dbReference type="EMBL" id="TRW15023.1"/>
    </source>
</evidence>
<feature type="domain" description="TonB-dependent receptor-like beta-barrel" evidence="7">
    <location>
        <begin position="425"/>
        <end position="877"/>
    </location>
</feature>
<evidence type="ECO:0000313" key="10">
    <source>
        <dbReference type="Proteomes" id="UP000317894"/>
    </source>
</evidence>
<name>A0A552U9X5_9SPHN</name>
<feature type="compositionally biased region" description="Low complexity" evidence="5">
    <location>
        <begin position="41"/>
        <end position="66"/>
    </location>
</feature>
<evidence type="ECO:0000256" key="5">
    <source>
        <dbReference type="SAM" id="MobiDB-lite"/>
    </source>
</evidence>
<dbReference type="InterPro" id="IPR036942">
    <property type="entry name" value="Beta-barrel_TonB_sf"/>
</dbReference>
<reference evidence="9 10" key="1">
    <citation type="submission" date="2019-07" db="EMBL/GenBank/DDBJ databases">
        <title>Novel species isolated from glacier.</title>
        <authorList>
            <person name="Liu Q."/>
            <person name="Xin Y.-H."/>
        </authorList>
    </citation>
    <scope>NUCLEOTIDE SEQUENCE [LARGE SCALE GENOMIC DNA]</scope>
    <source>
        <strain evidence="9 10">LB1R16</strain>
    </source>
</reference>
<dbReference type="NCBIfam" id="TIGR01782">
    <property type="entry name" value="TonB-Xanth-Caul"/>
    <property type="match status" value="1"/>
</dbReference>
<comment type="subcellular location">
    <subcellularLocation>
        <location evidence="1 4">Cell outer membrane</location>
    </subcellularLocation>
</comment>
<dbReference type="Pfam" id="PF07715">
    <property type="entry name" value="Plug"/>
    <property type="match status" value="1"/>
</dbReference>
<feature type="domain" description="TonB-dependent receptor plug" evidence="8">
    <location>
        <begin position="91"/>
        <end position="181"/>
    </location>
</feature>
<feature type="chain" id="PRO_5022173351" evidence="6">
    <location>
        <begin position="25"/>
        <end position="920"/>
    </location>
</feature>
<dbReference type="Proteomes" id="UP000317894">
    <property type="component" value="Unassembled WGS sequence"/>
</dbReference>
<sequence length="920" mass="100657">MRHASLLRCTVSFAVIAAATPLWAQTAAPAPAAPAVPAPAAPAAAADEAPAPAAATPATPGATAAADEGEAEEIIVTGIRESLASSQNLKRRSVQVVDAVVAEDIGKLPDLAVSDTAARIPGVQVYRQGGEASRVLVRGLPDFTTTYNGREIFTAETRVVALQDFPSSNIAALEVFKTSTADLVEPGLAGLVNVRSRRAFDFRDGQIAGAVWGLYTRQADKATPNFNFLATKRWDTSIGEIGILVNGSYTELQYLDSEPSNTDFIADPVINGVRTRFPDVQRLFYRSGNRARPSANVSLQWKPADNFELYFDGLWQGFRNKIDDRILEGFLFGGDYSNLVYRPGTNILSSGTINNAGRAPFSFQGATYNKTNTYQFAVGGKYGSGPLKLSFDAAKTQTTFTGSTISADREFVGRPQIDFDLEGLRFSFPNFDTTNPANYRYLGVFEQNQQARGKDIQVRGDATYEVSDEGLLRSVSIGARYTKRDARRDFGDRFAGTNLPLSGTPLTFELVPAGFRGSDFEPVRFLAPTYESLRENIVQLRQLGGVGPDAPVRNRIFTADESTLAGYGQVAYGFGETIDGLLGLRVVRTKTTVAGPVPTGIPTIDEGTKSTDYLPNASIRWRADPQLQFRLAFSQTRTRPNFSDLVPSITLDAPPPGGVGTDSAPRTGRGGNPFLTPFTSDNYDATIEYYFSPTGFASVALFRRDLQGFILDDVFRFTDPTLGVVQITGRTNAGGGRINGLEAQFNTFFDFDFLPQWARSFGIQANLTYLDAKVEQESPTTTRTNPTTLILDRITGPEVGISKWNYNLVGLYEREGFSARLTYNGRSRFQAQRQVRRNDVGALDDFYLEEAKPADRLDLSLNYDVLPQATVFFDWTNITNTPFRQSFSSARGGADRVGYERYLRYDEATVSLGVRFRFGG</sequence>
<keyword evidence="4" id="KW-0798">TonB box</keyword>
<dbReference type="PANTHER" id="PTHR40980:SF3">
    <property type="entry name" value="TONB-DEPENDENT RECEPTOR-LIKE BETA-BARREL DOMAIN-CONTAINING PROTEIN"/>
    <property type="match status" value="1"/>
</dbReference>
<dbReference type="SUPFAM" id="SSF56935">
    <property type="entry name" value="Porins"/>
    <property type="match status" value="1"/>
</dbReference>
<dbReference type="Gene3D" id="2.40.170.20">
    <property type="entry name" value="TonB-dependent receptor, beta-barrel domain"/>
    <property type="match status" value="1"/>
</dbReference>
<feature type="region of interest" description="Disordered" evidence="5">
    <location>
        <begin position="32"/>
        <end position="67"/>
    </location>
</feature>
<proteinExistence type="inferred from homology"/>
<dbReference type="AlphaFoldDB" id="A0A552U9X5"/>
<dbReference type="InterPro" id="IPR037066">
    <property type="entry name" value="Plug_dom_sf"/>
</dbReference>
<keyword evidence="3" id="KW-0998">Cell outer membrane</keyword>
<comment type="similarity">
    <text evidence="4">Belongs to the TonB-dependent receptor family.</text>
</comment>
<keyword evidence="6" id="KW-0732">Signal</keyword>
<feature type="region of interest" description="Disordered" evidence="5">
    <location>
        <begin position="644"/>
        <end position="675"/>
    </location>
</feature>
<accession>A0A552U9X5</accession>
<keyword evidence="9" id="KW-0675">Receptor</keyword>
<gene>
    <name evidence="9" type="ORF">FMM06_15315</name>
</gene>
<evidence type="ECO:0000259" key="8">
    <source>
        <dbReference type="Pfam" id="PF07715"/>
    </source>
</evidence>
<evidence type="ECO:0000259" key="7">
    <source>
        <dbReference type="Pfam" id="PF00593"/>
    </source>
</evidence>
<dbReference type="Gene3D" id="2.170.130.10">
    <property type="entry name" value="TonB-dependent receptor, plug domain"/>
    <property type="match status" value="1"/>
</dbReference>
<dbReference type="EMBL" id="VJWA01000002">
    <property type="protein sequence ID" value="TRW15023.1"/>
    <property type="molecule type" value="Genomic_DNA"/>
</dbReference>
<evidence type="ECO:0000256" key="3">
    <source>
        <dbReference type="ARBA" id="ARBA00023237"/>
    </source>
</evidence>
<keyword evidence="10" id="KW-1185">Reference proteome</keyword>